<dbReference type="OrthoDB" id="164847at2"/>
<dbReference type="InterPro" id="IPR021377">
    <property type="entry name" value="DUF3006"/>
</dbReference>
<dbReference type="Proteomes" id="UP000070456">
    <property type="component" value="Unassembled WGS sequence"/>
</dbReference>
<dbReference type="STRING" id="520762.AN619_12760"/>
<dbReference type="EMBL" id="LOEE01000028">
    <property type="protein sequence ID" value="KXG76318.1"/>
    <property type="molecule type" value="Genomic_DNA"/>
</dbReference>
<proteinExistence type="predicted"/>
<protein>
    <recommendedName>
        <fullName evidence="3">DUF3006 domain-containing protein</fullName>
    </recommendedName>
</protein>
<sequence length="66" mass="7648">MFVLDRIEGEWAVIEGDKGMFQLPKTLLPQDAREGDILEIHIIIDGEQGKARKERLEERAKGLWEE</sequence>
<evidence type="ECO:0000313" key="2">
    <source>
        <dbReference type="Proteomes" id="UP000070456"/>
    </source>
</evidence>
<dbReference type="RefSeq" id="WP_068555868.1">
    <property type="nucleotide sequence ID" value="NZ_LOEE01000028.1"/>
</dbReference>
<evidence type="ECO:0008006" key="3">
    <source>
        <dbReference type="Google" id="ProtNLM"/>
    </source>
</evidence>
<name>A0A140L6Z3_9FIRM</name>
<dbReference type="AlphaFoldDB" id="A0A140L6Z3"/>
<accession>A0A140L6Z3</accession>
<dbReference type="Pfam" id="PF11213">
    <property type="entry name" value="DUF3006"/>
    <property type="match status" value="1"/>
</dbReference>
<evidence type="ECO:0000313" key="1">
    <source>
        <dbReference type="EMBL" id="KXG76318.1"/>
    </source>
</evidence>
<reference evidence="1 2" key="1">
    <citation type="submission" date="2015-12" db="EMBL/GenBank/DDBJ databases">
        <title>Draft genome sequence of the thermoanaerobe Thermotalea metallivorans, an isolate from the runoff channel of the Great Artesian Basin, Australia.</title>
        <authorList>
            <person name="Patel B.K."/>
        </authorList>
    </citation>
    <scope>NUCLEOTIDE SEQUENCE [LARGE SCALE GENOMIC DNA]</scope>
    <source>
        <strain evidence="1 2">B2-1</strain>
    </source>
</reference>
<keyword evidence="2" id="KW-1185">Reference proteome</keyword>
<dbReference type="Gene3D" id="6.20.120.50">
    <property type="match status" value="1"/>
</dbReference>
<comment type="caution">
    <text evidence="1">The sequence shown here is derived from an EMBL/GenBank/DDBJ whole genome shotgun (WGS) entry which is preliminary data.</text>
</comment>
<organism evidence="1 2">
    <name type="scientific">Thermotalea metallivorans</name>
    <dbReference type="NCBI Taxonomy" id="520762"/>
    <lineage>
        <taxon>Bacteria</taxon>
        <taxon>Bacillati</taxon>
        <taxon>Bacillota</taxon>
        <taxon>Clostridia</taxon>
        <taxon>Peptostreptococcales</taxon>
        <taxon>Thermotaleaceae</taxon>
        <taxon>Thermotalea</taxon>
    </lineage>
</organism>
<gene>
    <name evidence="1" type="ORF">AN619_12760</name>
</gene>